<dbReference type="InterPro" id="IPR013320">
    <property type="entry name" value="ConA-like_dom_sf"/>
</dbReference>
<name>A0A8S9PKQ3_BRACR</name>
<feature type="compositionally biased region" description="Polar residues" evidence="1">
    <location>
        <begin position="332"/>
        <end position="341"/>
    </location>
</feature>
<feature type="compositionally biased region" description="Polar residues" evidence="1">
    <location>
        <begin position="65"/>
        <end position="83"/>
    </location>
</feature>
<evidence type="ECO:0000256" key="2">
    <source>
        <dbReference type="SAM" id="SignalP"/>
    </source>
</evidence>
<proteinExistence type="predicted"/>
<evidence type="ECO:0000256" key="1">
    <source>
        <dbReference type="SAM" id="MobiDB-lite"/>
    </source>
</evidence>
<evidence type="ECO:0000313" key="3">
    <source>
        <dbReference type="EMBL" id="KAF3521714.1"/>
    </source>
</evidence>
<feature type="compositionally biased region" description="Basic and acidic residues" evidence="1">
    <location>
        <begin position="84"/>
        <end position="94"/>
    </location>
</feature>
<dbReference type="Proteomes" id="UP000712600">
    <property type="component" value="Unassembled WGS sequence"/>
</dbReference>
<feature type="chain" id="PRO_5035717017" evidence="2">
    <location>
        <begin position="25"/>
        <end position="341"/>
    </location>
</feature>
<feature type="region of interest" description="Disordered" evidence="1">
    <location>
        <begin position="196"/>
        <end position="225"/>
    </location>
</feature>
<protein>
    <submittedName>
        <fullName evidence="3">Uncharacterized protein</fullName>
    </submittedName>
</protein>
<feature type="signal peptide" evidence="2">
    <location>
        <begin position="1"/>
        <end position="24"/>
    </location>
</feature>
<gene>
    <name evidence="3" type="ORF">F2Q69_00050164</name>
</gene>
<sequence>MFVKLLTIVFFFVSLLSQLQKSSSQSLDNFTYNGFYPPLTANITLQGIASVTPSGLLKLTDFTRQETGTRLQNMTSPRSPATSREQRHQRELGARSRRQWGRTKEAKTDEPEPVEAPDTNHRKQSPLLLPPEVQRLMDDKPTTSTRPCTIKELTPQGKNQITKTLTAEMLATLAVTGNENEDEKKSSTLLISLTATPSSHKEPCIHVQGKTTNRESPPPPGSSLETQNRLLIHQFLIEEPPSPTLTDAPHHRSRSLTTEQRRRRREGDHNRRYIGETKSRERRRNRKGKETEKIKGKTAGDDSGRLAGIRHRLNGANKKLGFPKVKREKRNYSNSNSTQAL</sequence>
<dbReference type="AlphaFoldDB" id="A0A8S9PKQ3"/>
<dbReference type="SUPFAM" id="SSF49899">
    <property type="entry name" value="Concanavalin A-like lectins/glucanases"/>
    <property type="match status" value="1"/>
</dbReference>
<feature type="compositionally biased region" description="Basic and acidic residues" evidence="1">
    <location>
        <begin position="265"/>
        <end position="279"/>
    </location>
</feature>
<reference evidence="3" key="1">
    <citation type="submission" date="2019-12" db="EMBL/GenBank/DDBJ databases">
        <title>Genome sequencing and annotation of Brassica cretica.</title>
        <authorList>
            <person name="Studholme D.J."/>
            <person name="Sarris P."/>
        </authorList>
    </citation>
    <scope>NUCLEOTIDE SEQUENCE</scope>
    <source>
        <strain evidence="3">PFS-109/04</strain>
        <tissue evidence="3">Leaf</tissue>
    </source>
</reference>
<feature type="region of interest" description="Disordered" evidence="1">
    <location>
        <begin position="240"/>
        <end position="341"/>
    </location>
</feature>
<accession>A0A8S9PKQ3</accession>
<feature type="compositionally biased region" description="Basic and acidic residues" evidence="1">
    <location>
        <begin position="288"/>
        <end position="304"/>
    </location>
</feature>
<organism evidence="3 4">
    <name type="scientific">Brassica cretica</name>
    <name type="common">Mustard</name>
    <dbReference type="NCBI Taxonomy" id="69181"/>
    <lineage>
        <taxon>Eukaryota</taxon>
        <taxon>Viridiplantae</taxon>
        <taxon>Streptophyta</taxon>
        <taxon>Embryophyta</taxon>
        <taxon>Tracheophyta</taxon>
        <taxon>Spermatophyta</taxon>
        <taxon>Magnoliopsida</taxon>
        <taxon>eudicotyledons</taxon>
        <taxon>Gunneridae</taxon>
        <taxon>Pentapetalae</taxon>
        <taxon>rosids</taxon>
        <taxon>malvids</taxon>
        <taxon>Brassicales</taxon>
        <taxon>Brassicaceae</taxon>
        <taxon>Brassiceae</taxon>
        <taxon>Brassica</taxon>
    </lineage>
</organism>
<dbReference type="EMBL" id="QGKX02001347">
    <property type="protein sequence ID" value="KAF3521714.1"/>
    <property type="molecule type" value="Genomic_DNA"/>
</dbReference>
<comment type="caution">
    <text evidence="3">The sequence shown here is derived from an EMBL/GenBank/DDBJ whole genome shotgun (WGS) entry which is preliminary data.</text>
</comment>
<evidence type="ECO:0000313" key="4">
    <source>
        <dbReference type="Proteomes" id="UP000712600"/>
    </source>
</evidence>
<feature type="region of interest" description="Disordered" evidence="1">
    <location>
        <begin position="62"/>
        <end position="148"/>
    </location>
</feature>
<keyword evidence="2" id="KW-0732">Signal</keyword>